<dbReference type="Proteomes" id="UP000075880">
    <property type="component" value="Unassembled WGS sequence"/>
</dbReference>
<dbReference type="EnsemblMetazoa" id="ENSAATROPT003495">
    <property type="protein sequence ID" value="ENSAATROPP003357"/>
    <property type="gene ID" value="ENSAATROPG002773"/>
</dbReference>
<protein>
    <submittedName>
        <fullName evidence="1">Uncharacterized protein</fullName>
    </submittedName>
</protein>
<evidence type="ECO:0000313" key="2">
    <source>
        <dbReference type="Proteomes" id="UP000075880"/>
    </source>
</evidence>
<reference evidence="1" key="1">
    <citation type="submission" date="2024-04" db="UniProtKB">
        <authorList>
            <consortium name="EnsemblMetazoa"/>
        </authorList>
    </citation>
    <scope>IDENTIFICATION</scope>
    <source>
        <strain evidence="1">EBRO</strain>
    </source>
</reference>
<dbReference type="AlphaFoldDB" id="A0AAG5CWV0"/>
<accession>A0AAG5CWV0</accession>
<proteinExistence type="predicted"/>
<keyword evidence="2" id="KW-1185">Reference proteome</keyword>
<evidence type="ECO:0000313" key="1">
    <source>
        <dbReference type="EnsemblMetazoa" id="ENSAATROPP003357"/>
    </source>
</evidence>
<name>A0AAG5CWV0_ANOAO</name>
<sequence>MSFIGRSYTARRFAHFRTGLHNFRIRCVLVNKFNWGVLNRFPGKLHDMHAMFLRRPHHRYTTNAHLWQNAT</sequence>
<organism evidence="1 2">
    <name type="scientific">Anopheles atroparvus</name>
    <name type="common">European mosquito</name>
    <dbReference type="NCBI Taxonomy" id="41427"/>
    <lineage>
        <taxon>Eukaryota</taxon>
        <taxon>Metazoa</taxon>
        <taxon>Ecdysozoa</taxon>
        <taxon>Arthropoda</taxon>
        <taxon>Hexapoda</taxon>
        <taxon>Insecta</taxon>
        <taxon>Pterygota</taxon>
        <taxon>Neoptera</taxon>
        <taxon>Endopterygota</taxon>
        <taxon>Diptera</taxon>
        <taxon>Nematocera</taxon>
        <taxon>Culicoidea</taxon>
        <taxon>Culicidae</taxon>
        <taxon>Anophelinae</taxon>
        <taxon>Anopheles</taxon>
    </lineage>
</organism>